<protein>
    <recommendedName>
        <fullName evidence="4">DUF1351 domain-containing protein</fullName>
    </recommendedName>
</protein>
<proteinExistence type="predicted"/>
<feature type="region of interest" description="Disordered" evidence="1">
    <location>
        <begin position="215"/>
        <end position="276"/>
    </location>
</feature>
<dbReference type="InterPro" id="IPR009785">
    <property type="entry name" value="Prophage_Lj928_Orf309"/>
</dbReference>
<dbReference type="EMBL" id="AP026709">
    <property type="protein sequence ID" value="BDQ35896.1"/>
    <property type="molecule type" value="Genomic_DNA"/>
</dbReference>
<dbReference type="Proteomes" id="UP001317742">
    <property type="component" value="Chromosome"/>
</dbReference>
<keyword evidence="3" id="KW-1185">Reference proteome</keyword>
<dbReference type="Pfam" id="PF07083">
    <property type="entry name" value="DUF1351"/>
    <property type="match status" value="1"/>
</dbReference>
<gene>
    <name evidence="2" type="ORF">SYK_02560</name>
</gene>
<organism evidence="2 3">
    <name type="scientific">Pseudodesulfovibrio nedwellii</name>
    <dbReference type="NCBI Taxonomy" id="2973072"/>
    <lineage>
        <taxon>Bacteria</taxon>
        <taxon>Pseudomonadati</taxon>
        <taxon>Thermodesulfobacteriota</taxon>
        <taxon>Desulfovibrionia</taxon>
        <taxon>Desulfovibrionales</taxon>
        <taxon>Desulfovibrionaceae</taxon>
    </lineage>
</organism>
<evidence type="ECO:0000256" key="1">
    <source>
        <dbReference type="SAM" id="MobiDB-lite"/>
    </source>
</evidence>
<evidence type="ECO:0000313" key="3">
    <source>
        <dbReference type="Proteomes" id="UP001317742"/>
    </source>
</evidence>
<evidence type="ECO:0000313" key="2">
    <source>
        <dbReference type="EMBL" id="BDQ35896.1"/>
    </source>
</evidence>
<name>A0ABN6S1W3_9BACT</name>
<dbReference type="RefSeq" id="WP_281761826.1">
    <property type="nucleotide sequence ID" value="NZ_AP026709.1"/>
</dbReference>
<accession>A0ABN6S1W3</accession>
<reference evidence="2 3" key="1">
    <citation type="submission" date="2022-08" db="EMBL/GenBank/DDBJ databases">
        <title>Genome Sequence of the sulphate-reducing bacterium, Pseudodesulfovibrio sp. SYK.</title>
        <authorList>
            <person name="Kondo R."/>
            <person name="Kataoka T."/>
        </authorList>
    </citation>
    <scope>NUCLEOTIDE SEQUENCE [LARGE SCALE GENOMIC DNA]</scope>
    <source>
        <strain evidence="2 3">SYK</strain>
    </source>
</reference>
<feature type="compositionally biased region" description="Basic and acidic residues" evidence="1">
    <location>
        <begin position="215"/>
        <end position="239"/>
    </location>
</feature>
<evidence type="ECO:0008006" key="4">
    <source>
        <dbReference type="Google" id="ProtNLM"/>
    </source>
</evidence>
<sequence length="308" mass="35403">MGMELKIISPSEDGYIKSIEFNFDELKTGLGSSLEKYQGLAYTDETIQEAKKDRATLNTLKKALNAKRLEIKKRCLAPYDEFEAKIKELTGLVDQPMLAIDSQVKGYEERKRTEKSDKIKAYWDAQESNVKTLVQLDRIFDKRWLNVTYSMAKVETAITDFFEKVESELALIEELDTEFSDQVVRMYLKEFNVAKAMAENKALIEQKAQREEYTRQQEEAAAKAKAEAEALAQERRQEEAAASQIVEPEPQPEPTQPVEIQQQAQPESNPVHQVDFRVWATTDELRELGRYMKSRGIKYGRVTNEQAA</sequence>